<evidence type="ECO:0000256" key="5">
    <source>
        <dbReference type="ARBA" id="ARBA00022989"/>
    </source>
</evidence>
<feature type="transmembrane region" description="Helical" evidence="7">
    <location>
        <begin position="281"/>
        <end position="300"/>
    </location>
</feature>
<proteinExistence type="inferred from homology"/>
<dbReference type="GO" id="GO:0055085">
    <property type="term" value="P:transmembrane transport"/>
    <property type="evidence" value="ECO:0007669"/>
    <property type="project" value="InterPro"/>
</dbReference>
<comment type="subcellular location">
    <subcellularLocation>
        <location evidence="1 7">Cell membrane</location>
        <topology evidence="1 7">Multi-pass membrane protein</topology>
    </subcellularLocation>
</comment>
<evidence type="ECO:0000256" key="1">
    <source>
        <dbReference type="ARBA" id="ARBA00004651"/>
    </source>
</evidence>
<keyword evidence="6 7" id="KW-0472">Membrane</keyword>
<dbReference type="AlphaFoldDB" id="A0A938YGA6"/>
<protein>
    <submittedName>
        <fullName evidence="9">ABC transporter permease</fullName>
    </submittedName>
</protein>
<dbReference type="InterPro" id="IPR035906">
    <property type="entry name" value="MetI-like_sf"/>
</dbReference>
<feature type="transmembrane region" description="Helical" evidence="7">
    <location>
        <begin position="224"/>
        <end position="246"/>
    </location>
</feature>
<keyword evidence="10" id="KW-1185">Reference proteome</keyword>
<sequence length="314" mass="33061">MAEARETLEEPILTGNGGPTDLAAMEPDLLDVEPDQTVASGRRRRSFQFGWWLACGWLILVVGAALLAPILPLWEPGTPDYTNVAGGLSASHPLGGDAIGRDNLSRLIYGARASLLVGLSAVVLGAVIGGLLGIIAGYVGGKVERVLLTLTDATLAFPGLVLLIAAVAVFGASMTVIIVGLAVLSIPTFIRLARATTLVIVQREFVTAARAYGARPMRVMLREVVPNVVLPVAAYGFIMVGVFIVAEGSLSFLGLGIPPPTPSWGSMIAAGRTELLTHPQISLIPAAVMFVTVLSINYVGERTRKRFEVKDSNL</sequence>
<keyword evidence="3" id="KW-1003">Cell membrane</keyword>
<dbReference type="SUPFAM" id="SSF161098">
    <property type="entry name" value="MetI-like"/>
    <property type="match status" value="1"/>
</dbReference>
<dbReference type="Pfam" id="PF00528">
    <property type="entry name" value="BPD_transp_1"/>
    <property type="match status" value="1"/>
</dbReference>
<reference evidence="9" key="1">
    <citation type="submission" date="2021-01" db="EMBL/GenBank/DDBJ databases">
        <title>YIM 132084 draft genome.</title>
        <authorList>
            <person name="An D."/>
        </authorList>
    </citation>
    <scope>NUCLEOTIDE SEQUENCE</scope>
    <source>
        <strain evidence="9">YIM 132084</strain>
    </source>
</reference>
<evidence type="ECO:0000256" key="2">
    <source>
        <dbReference type="ARBA" id="ARBA00022448"/>
    </source>
</evidence>
<evidence type="ECO:0000256" key="7">
    <source>
        <dbReference type="RuleBase" id="RU363032"/>
    </source>
</evidence>
<feature type="transmembrane region" description="Helical" evidence="7">
    <location>
        <begin position="49"/>
        <end position="71"/>
    </location>
</feature>
<comment type="similarity">
    <text evidence="7">Belongs to the binding-protein-dependent transport system permease family.</text>
</comment>
<keyword evidence="4 7" id="KW-0812">Transmembrane</keyword>
<dbReference type="PROSITE" id="PS50928">
    <property type="entry name" value="ABC_TM1"/>
    <property type="match status" value="1"/>
</dbReference>
<evidence type="ECO:0000256" key="4">
    <source>
        <dbReference type="ARBA" id="ARBA00022692"/>
    </source>
</evidence>
<name>A0A938YGA6_9ACTN</name>
<evidence type="ECO:0000313" key="10">
    <source>
        <dbReference type="Proteomes" id="UP000663792"/>
    </source>
</evidence>
<dbReference type="InterPro" id="IPR050366">
    <property type="entry name" value="BP-dependent_transpt_permease"/>
</dbReference>
<evidence type="ECO:0000256" key="3">
    <source>
        <dbReference type="ARBA" id="ARBA00022475"/>
    </source>
</evidence>
<evidence type="ECO:0000259" key="8">
    <source>
        <dbReference type="PROSITE" id="PS50928"/>
    </source>
</evidence>
<feature type="transmembrane region" description="Helical" evidence="7">
    <location>
        <begin position="113"/>
        <end position="139"/>
    </location>
</feature>
<evidence type="ECO:0000313" key="9">
    <source>
        <dbReference type="EMBL" id="MBM9467594.1"/>
    </source>
</evidence>
<dbReference type="InterPro" id="IPR000515">
    <property type="entry name" value="MetI-like"/>
</dbReference>
<feature type="transmembrane region" description="Helical" evidence="7">
    <location>
        <begin position="146"/>
        <end position="170"/>
    </location>
</feature>
<comment type="caution">
    <text evidence="9">The sequence shown here is derived from an EMBL/GenBank/DDBJ whole genome shotgun (WGS) entry which is preliminary data.</text>
</comment>
<dbReference type="Proteomes" id="UP000663792">
    <property type="component" value="Unassembled WGS sequence"/>
</dbReference>
<dbReference type="PANTHER" id="PTHR43386">
    <property type="entry name" value="OLIGOPEPTIDE TRANSPORT SYSTEM PERMEASE PROTEIN APPC"/>
    <property type="match status" value="1"/>
</dbReference>
<feature type="transmembrane region" description="Helical" evidence="7">
    <location>
        <begin position="176"/>
        <end position="193"/>
    </location>
</feature>
<accession>A0A938YGA6</accession>
<keyword evidence="2 7" id="KW-0813">Transport</keyword>
<dbReference type="PANTHER" id="PTHR43386:SF25">
    <property type="entry name" value="PEPTIDE ABC TRANSPORTER PERMEASE PROTEIN"/>
    <property type="match status" value="1"/>
</dbReference>
<gene>
    <name evidence="9" type="ORF">JL106_09920</name>
</gene>
<evidence type="ECO:0000256" key="6">
    <source>
        <dbReference type="ARBA" id="ARBA00023136"/>
    </source>
</evidence>
<dbReference type="RefSeq" id="WP_205260553.1">
    <property type="nucleotide sequence ID" value="NZ_JAERWK010000012.1"/>
</dbReference>
<dbReference type="Gene3D" id="1.10.3720.10">
    <property type="entry name" value="MetI-like"/>
    <property type="match status" value="1"/>
</dbReference>
<dbReference type="CDD" id="cd06261">
    <property type="entry name" value="TM_PBP2"/>
    <property type="match status" value="1"/>
</dbReference>
<organism evidence="9 10">
    <name type="scientific">Nakamurella leprariae</name>
    <dbReference type="NCBI Taxonomy" id="2803911"/>
    <lineage>
        <taxon>Bacteria</taxon>
        <taxon>Bacillati</taxon>
        <taxon>Actinomycetota</taxon>
        <taxon>Actinomycetes</taxon>
        <taxon>Nakamurellales</taxon>
        <taxon>Nakamurellaceae</taxon>
        <taxon>Nakamurella</taxon>
    </lineage>
</organism>
<keyword evidence="5 7" id="KW-1133">Transmembrane helix</keyword>
<dbReference type="EMBL" id="JAERWK010000012">
    <property type="protein sequence ID" value="MBM9467594.1"/>
    <property type="molecule type" value="Genomic_DNA"/>
</dbReference>
<feature type="domain" description="ABC transmembrane type-1" evidence="8">
    <location>
        <begin position="111"/>
        <end position="300"/>
    </location>
</feature>
<dbReference type="GO" id="GO:0005886">
    <property type="term" value="C:plasma membrane"/>
    <property type="evidence" value="ECO:0007669"/>
    <property type="project" value="UniProtKB-SubCell"/>
</dbReference>